<comment type="caution">
    <text evidence="1">The sequence shown here is derived from an EMBL/GenBank/DDBJ whole genome shotgun (WGS) entry which is preliminary data.</text>
</comment>
<evidence type="ECO:0000313" key="2">
    <source>
        <dbReference type="Proteomes" id="UP000325243"/>
    </source>
</evidence>
<organism evidence="1 2">
    <name type="scientific">Agromyces mariniharenae</name>
    <dbReference type="NCBI Taxonomy" id="2604423"/>
    <lineage>
        <taxon>Bacteria</taxon>
        <taxon>Bacillati</taxon>
        <taxon>Actinomycetota</taxon>
        <taxon>Actinomycetes</taxon>
        <taxon>Micrococcales</taxon>
        <taxon>Microbacteriaceae</taxon>
        <taxon>Agromyces</taxon>
    </lineage>
</organism>
<protein>
    <submittedName>
        <fullName evidence="1">Uncharacterized protein</fullName>
    </submittedName>
</protein>
<dbReference type="RefSeq" id="WP_148735268.1">
    <property type="nucleotide sequence ID" value="NZ_VSSB01000002.1"/>
</dbReference>
<sequence>MDTHFCEYADAHSRLASLNDRANGCMTLLYARSGHQVDSVIDSVIDALVALDDLKDALAIIAEGALLCVYLATEVARSSVPDDIDYLAETARARLPLHVLADVDDRGARTVRRDMRRAVGRFGAVRPA</sequence>
<reference evidence="1 2" key="1">
    <citation type="submission" date="2019-08" db="EMBL/GenBank/DDBJ databases">
        <authorList>
            <person name="Hu J."/>
        </authorList>
    </citation>
    <scope>NUCLEOTIDE SEQUENCE [LARGE SCALE GENOMIC DNA]</scope>
    <source>
        <strain evidence="1 2">NEAU-184</strain>
    </source>
</reference>
<name>A0A5S4UZM3_9MICO</name>
<accession>A0A5S4UZM3</accession>
<evidence type="ECO:0000313" key="1">
    <source>
        <dbReference type="EMBL" id="TYL51169.1"/>
    </source>
</evidence>
<dbReference type="EMBL" id="VSSB01000002">
    <property type="protein sequence ID" value="TYL51169.1"/>
    <property type="molecule type" value="Genomic_DNA"/>
</dbReference>
<gene>
    <name evidence="1" type="ORF">FYC51_18810</name>
</gene>
<dbReference type="Proteomes" id="UP000325243">
    <property type="component" value="Unassembled WGS sequence"/>
</dbReference>
<dbReference type="AlphaFoldDB" id="A0A5S4UZM3"/>
<keyword evidence="2" id="KW-1185">Reference proteome</keyword>
<proteinExistence type="predicted"/>